<dbReference type="InterPro" id="IPR006439">
    <property type="entry name" value="HAD-SF_hydro_IA"/>
</dbReference>
<organism evidence="5">
    <name type="scientific">uncultured alpha proteobacterium EB080_L84F03</name>
    <dbReference type="NCBI Taxonomy" id="711004"/>
    <lineage>
        <taxon>Bacteria</taxon>
        <taxon>Pseudomonadati</taxon>
        <taxon>Pseudomonadota</taxon>
        <taxon>Alphaproteobacteria</taxon>
        <taxon>environmental samples</taxon>
    </lineage>
</organism>
<dbReference type="SFLD" id="SFLDG01135">
    <property type="entry name" value="C1.5.6:_HAD__Beta-PGM__Phospha"/>
    <property type="match status" value="1"/>
</dbReference>
<sequence length="218" mass="23310">MQMPPDMVIFDCDGVIVDSEGITDRVMQASFKRYGLQLETDEIARLFVGGTMQGAMNSAIKLGAALPNNWLDLIYPDIFEALEQEVEAIPGAIAVLDALDAAGISYAIGSNGPHAKMEVTLTRTGLKDRLKGRIYSREDVPNPKPAPDVYLLAAKNAGVSPDRCVVIEDSASGAKAGVAAGMRTYGFYAETPKERLAPICDALFGDMADLRALLGLTK</sequence>
<dbReference type="GO" id="GO:0046872">
    <property type="term" value="F:metal ion binding"/>
    <property type="evidence" value="ECO:0007669"/>
    <property type="project" value="UniProtKB-KW"/>
</dbReference>
<keyword evidence="3" id="KW-0479">Metal-binding</keyword>
<evidence type="ECO:0008006" key="6">
    <source>
        <dbReference type="Google" id="ProtNLM"/>
    </source>
</evidence>
<evidence type="ECO:0000313" key="5">
    <source>
        <dbReference type="EMBL" id="ADI20570.1"/>
    </source>
</evidence>
<dbReference type="InterPro" id="IPR036412">
    <property type="entry name" value="HAD-like_sf"/>
</dbReference>
<dbReference type="PANTHER" id="PTHR46193:SF10">
    <property type="entry name" value="6-PHOSPHOGLUCONATE PHOSPHATASE"/>
    <property type="match status" value="1"/>
</dbReference>
<dbReference type="Pfam" id="PF13419">
    <property type="entry name" value="HAD_2"/>
    <property type="match status" value="1"/>
</dbReference>
<dbReference type="Gene3D" id="3.40.50.1000">
    <property type="entry name" value="HAD superfamily/HAD-like"/>
    <property type="match status" value="1"/>
</dbReference>
<dbReference type="InterPro" id="IPR023198">
    <property type="entry name" value="PGP-like_dom2"/>
</dbReference>
<comment type="cofactor">
    <cofactor evidence="1">
        <name>Mg(2+)</name>
        <dbReference type="ChEBI" id="CHEBI:18420"/>
    </cofactor>
</comment>
<dbReference type="InterPro" id="IPR023214">
    <property type="entry name" value="HAD_sf"/>
</dbReference>
<name>E0Y1M9_9PROT</name>
<evidence type="ECO:0000256" key="3">
    <source>
        <dbReference type="ARBA" id="ARBA00022723"/>
    </source>
</evidence>
<dbReference type="GO" id="GO:0003824">
    <property type="term" value="F:catalytic activity"/>
    <property type="evidence" value="ECO:0007669"/>
    <property type="project" value="UniProtKB-ARBA"/>
</dbReference>
<dbReference type="PANTHER" id="PTHR46193">
    <property type="entry name" value="6-PHOSPHOGLUCONATE PHOSPHATASE"/>
    <property type="match status" value="1"/>
</dbReference>
<dbReference type="EMBL" id="GU474943">
    <property type="protein sequence ID" value="ADI20570.1"/>
    <property type="molecule type" value="Genomic_DNA"/>
</dbReference>
<dbReference type="AlphaFoldDB" id="E0Y1M9"/>
<evidence type="ECO:0000256" key="4">
    <source>
        <dbReference type="ARBA" id="ARBA00022842"/>
    </source>
</evidence>
<accession>E0Y1M9</accession>
<comment type="similarity">
    <text evidence="2">Belongs to the HAD-like hydrolase superfamily. CbbY/CbbZ/Gph/YieH family.</text>
</comment>
<dbReference type="NCBIfam" id="TIGR01509">
    <property type="entry name" value="HAD-SF-IA-v3"/>
    <property type="match status" value="1"/>
</dbReference>
<dbReference type="Gene3D" id="1.10.150.240">
    <property type="entry name" value="Putative phosphatase, domain 2"/>
    <property type="match status" value="1"/>
</dbReference>
<protein>
    <recommendedName>
        <fullName evidence="6">Phosphatase/phosphohexomutase</fullName>
    </recommendedName>
</protein>
<dbReference type="CDD" id="cd07526">
    <property type="entry name" value="HAD_BPGM_like"/>
    <property type="match status" value="1"/>
</dbReference>
<evidence type="ECO:0000256" key="1">
    <source>
        <dbReference type="ARBA" id="ARBA00001946"/>
    </source>
</evidence>
<dbReference type="InterPro" id="IPR041492">
    <property type="entry name" value="HAD_2"/>
</dbReference>
<dbReference type="SFLD" id="SFLDS00003">
    <property type="entry name" value="Haloacid_Dehalogenase"/>
    <property type="match status" value="1"/>
</dbReference>
<keyword evidence="4" id="KW-0460">Magnesium</keyword>
<dbReference type="SFLD" id="SFLDG01129">
    <property type="entry name" value="C1.5:_HAD__Beta-PGM__Phosphata"/>
    <property type="match status" value="1"/>
</dbReference>
<reference evidence="5" key="1">
    <citation type="journal article" date="2011" name="Environ. Microbiol.">
        <title>Time-series analyses of Monterey Bay coastal microbial picoplankton using a 'genome proxy' microarray.</title>
        <authorList>
            <person name="Rich V.I."/>
            <person name="Pham V.D."/>
            <person name="Eppley J."/>
            <person name="Shi Y."/>
            <person name="DeLong E.F."/>
        </authorList>
    </citation>
    <scope>NUCLEOTIDE SEQUENCE</scope>
</reference>
<dbReference type="SUPFAM" id="SSF56784">
    <property type="entry name" value="HAD-like"/>
    <property type="match status" value="1"/>
</dbReference>
<evidence type="ECO:0000256" key="2">
    <source>
        <dbReference type="ARBA" id="ARBA00006171"/>
    </source>
</evidence>
<dbReference type="InterPro" id="IPR051600">
    <property type="entry name" value="Beta-PGM-like"/>
</dbReference>
<proteinExistence type="inferred from homology"/>